<feature type="domain" description="NmrA-like" evidence="3">
    <location>
        <begin position="5"/>
        <end position="227"/>
    </location>
</feature>
<dbReference type="EMBL" id="SDWV01000003">
    <property type="protein sequence ID" value="RYC13781.1"/>
    <property type="molecule type" value="Genomic_DNA"/>
</dbReference>
<evidence type="ECO:0000256" key="2">
    <source>
        <dbReference type="ARBA" id="ARBA00023002"/>
    </source>
</evidence>
<proteinExistence type="predicted"/>
<dbReference type="Proteomes" id="UP000291101">
    <property type="component" value="Unassembled WGS sequence"/>
</dbReference>
<gene>
    <name evidence="4" type="ORF">EUA94_04070</name>
</gene>
<sequence length="304" mass="32859">MPQPTTAIAGATGDLGARITRALVARGASVRALVRHDAGPEVLQQVRDLGAEPAVADVSDVSSMAEACRGADCVVSALNGLRDVIVDRQSVLLDAAVAAGVPRFIPSDYSADFTTTPPGDNRNLDLRREFMGRADRAPIRVTSILNGAFMDMLGAEMPIIQPRIKRVLFWEDKDQLLDFTTKDDVAAFTAAAALDPTTPRALRISGDTLSVRDLAGTLTRTTGDRYRPLRVGSVTSLSLLIGAIRTVAPAHGEVFPAWQGMQYTRDMFSGRVQLGSLDNDRYPELTFTTVDDKFTRRELESAAR</sequence>
<dbReference type="Gene3D" id="3.40.50.720">
    <property type="entry name" value="NAD(P)-binding Rossmann-like Domain"/>
    <property type="match status" value="1"/>
</dbReference>
<dbReference type="Pfam" id="PF05368">
    <property type="entry name" value="NmrA"/>
    <property type="match status" value="1"/>
</dbReference>
<evidence type="ECO:0000313" key="5">
    <source>
        <dbReference type="Proteomes" id="UP000291101"/>
    </source>
</evidence>
<organism evidence="4 5">
    <name type="scientific">Nocardioides zhouii</name>
    <dbReference type="NCBI Taxonomy" id="1168729"/>
    <lineage>
        <taxon>Bacteria</taxon>
        <taxon>Bacillati</taxon>
        <taxon>Actinomycetota</taxon>
        <taxon>Actinomycetes</taxon>
        <taxon>Propionibacteriales</taxon>
        <taxon>Nocardioidaceae</taxon>
        <taxon>Nocardioides</taxon>
    </lineage>
</organism>
<protein>
    <submittedName>
        <fullName evidence="4">NmrA family protein</fullName>
    </submittedName>
</protein>
<dbReference type="InterPro" id="IPR051609">
    <property type="entry name" value="NmrA/Isoflavone_reductase-like"/>
</dbReference>
<dbReference type="InterPro" id="IPR036291">
    <property type="entry name" value="NAD(P)-bd_dom_sf"/>
</dbReference>
<comment type="caution">
    <text evidence="4">The sequence shown here is derived from an EMBL/GenBank/DDBJ whole genome shotgun (WGS) entry which is preliminary data.</text>
</comment>
<dbReference type="AlphaFoldDB" id="A0A4Q2T6T0"/>
<dbReference type="GO" id="GO:0016491">
    <property type="term" value="F:oxidoreductase activity"/>
    <property type="evidence" value="ECO:0007669"/>
    <property type="project" value="UniProtKB-KW"/>
</dbReference>
<keyword evidence="5" id="KW-1185">Reference proteome</keyword>
<dbReference type="OrthoDB" id="5175839at2"/>
<dbReference type="Gene3D" id="3.90.25.10">
    <property type="entry name" value="UDP-galactose 4-epimerase, domain 1"/>
    <property type="match status" value="1"/>
</dbReference>
<reference evidence="4 5" key="1">
    <citation type="submission" date="2019-01" db="EMBL/GenBank/DDBJ databases">
        <title>Novel species of Nocardioides.</title>
        <authorList>
            <person name="Liu Q."/>
            <person name="X Y.-H."/>
        </authorList>
    </citation>
    <scope>NUCLEOTIDE SEQUENCE [LARGE SCALE GENOMIC DNA]</scope>
    <source>
        <strain evidence="4 5">HLT2-9</strain>
    </source>
</reference>
<accession>A0A4Q2T6T0</accession>
<dbReference type="PANTHER" id="PTHR47706">
    <property type="entry name" value="NMRA-LIKE FAMILY PROTEIN"/>
    <property type="match status" value="1"/>
</dbReference>
<dbReference type="InterPro" id="IPR008030">
    <property type="entry name" value="NmrA-like"/>
</dbReference>
<evidence type="ECO:0000313" key="4">
    <source>
        <dbReference type="EMBL" id="RYC13781.1"/>
    </source>
</evidence>
<dbReference type="RefSeq" id="WP_129424950.1">
    <property type="nucleotide sequence ID" value="NZ_SDWV01000003.1"/>
</dbReference>
<evidence type="ECO:0000256" key="1">
    <source>
        <dbReference type="ARBA" id="ARBA00022857"/>
    </source>
</evidence>
<name>A0A4Q2T6T0_9ACTN</name>
<dbReference type="PANTHER" id="PTHR47706:SF1">
    <property type="entry name" value="CIPA-LIKE, PUTATIVE (AFU_ORTHOLOGUE AFUA_1G12460)-RELATED"/>
    <property type="match status" value="1"/>
</dbReference>
<keyword evidence="1" id="KW-0521">NADP</keyword>
<keyword evidence="2" id="KW-0560">Oxidoreductase</keyword>
<evidence type="ECO:0000259" key="3">
    <source>
        <dbReference type="Pfam" id="PF05368"/>
    </source>
</evidence>
<dbReference type="SUPFAM" id="SSF51735">
    <property type="entry name" value="NAD(P)-binding Rossmann-fold domains"/>
    <property type="match status" value="1"/>
</dbReference>